<keyword evidence="5" id="KW-1185">Reference proteome</keyword>
<dbReference type="Gene3D" id="3.40.50.11210">
    <property type="entry name" value="Rap/Ran-GAP"/>
    <property type="match status" value="1"/>
</dbReference>
<feature type="domain" description="Rap-GAP" evidence="3">
    <location>
        <begin position="1288"/>
        <end position="1518"/>
    </location>
</feature>
<dbReference type="Proteomes" id="UP001583172">
    <property type="component" value="Unassembled WGS sequence"/>
</dbReference>
<feature type="region of interest" description="Disordered" evidence="2">
    <location>
        <begin position="467"/>
        <end position="496"/>
    </location>
</feature>
<gene>
    <name evidence="4" type="ORF">VTJ49DRAFT_6030</name>
</gene>
<feature type="compositionally biased region" description="Low complexity" evidence="2">
    <location>
        <begin position="1079"/>
        <end position="1092"/>
    </location>
</feature>
<feature type="region of interest" description="Disordered" evidence="2">
    <location>
        <begin position="1567"/>
        <end position="1598"/>
    </location>
</feature>
<evidence type="ECO:0000256" key="1">
    <source>
        <dbReference type="ARBA" id="ARBA00022468"/>
    </source>
</evidence>
<feature type="region of interest" description="Disordered" evidence="2">
    <location>
        <begin position="658"/>
        <end position="678"/>
    </location>
</feature>
<keyword evidence="1" id="KW-0343">GTPase activation</keyword>
<feature type="compositionally biased region" description="Gly residues" evidence="2">
    <location>
        <begin position="36"/>
        <end position="45"/>
    </location>
</feature>
<organism evidence="4 5">
    <name type="scientific">Humicola insolens</name>
    <name type="common">Soft-rot fungus</name>
    <dbReference type="NCBI Taxonomy" id="85995"/>
    <lineage>
        <taxon>Eukaryota</taxon>
        <taxon>Fungi</taxon>
        <taxon>Dikarya</taxon>
        <taxon>Ascomycota</taxon>
        <taxon>Pezizomycotina</taxon>
        <taxon>Sordariomycetes</taxon>
        <taxon>Sordariomycetidae</taxon>
        <taxon>Sordariales</taxon>
        <taxon>Chaetomiaceae</taxon>
        <taxon>Mycothermus</taxon>
    </lineage>
</organism>
<dbReference type="InterPro" id="IPR027107">
    <property type="entry name" value="Tuberin/Ral-act_asu"/>
</dbReference>
<dbReference type="InterPro" id="IPR000331">
    <property type="entry name" value="Rap/Ran_GAP_dom"/>
</dbReference>
<evidence type="ECO:0000313" key="5">
    <source>
        <dbReference type="Proteomes" id="UP001583172"/>
    </source>
</evidence>
<dbReference type="PANTHER" id="PTHR10063">
    <property type="entry name" value="TUBERIN"/>
    <property type="match status" value="1"/>
</dbReference>
<proteinExistence type="predicted"/>
<protein>
    <recommendedName>
        <fullName evidence="3">Rap-GAP domain-containing protein</fullName>
    </recommendedName>
</protein>
<evidence type="ECO:0000256" key="2">
    <source>
        <dbReference type="SAM" id="MobiDB-lite"/>
    </source>
</evidence>
<feature type="region of interest" description="Disordered" evidence="2">
    <location>
        <begin position="765"/>
        <end position="839"/>
    </location>
</feature>
<evidence type="ECO:0000313" key="4">
    <source>
        <dbReference type="EMBL" id="KAL1835822.1"/>
    </source>
</evidence>
<name>A0ABR3V252_HUMIN</name>
<dbReference type="InterPro" id="IPR024584">
    <property type="entry name" value="Tuberin_N"/>
</dbReference>
<dbReference type="PROSITE" id="PS50085">
    <property type="entry name" value="RAPGAP"/>
    <property type="match status" value="1"/>
</dbReference>
<dbReference type="Pfam" id="PF02145">
    <property type="entry name" value="Rap_GAP"/>
    <property type="match status" value="1"/>
</dbReference>
<dbReference type="SUPFAM" id="SSF111347">
    <property type="entry name" value="Rap/Ran-GAP"/>
    <property type="match status" value="1"/>
</dbReference>
<comment type="caution">
    <text evidence="4">The sequence shown here is derived from an EMBL/GenBank/DDBJ whole genome shotgun (WGS) entry which is preliminary data.</text>
</comment>
<dbReference type="InterPro" id="IPR016024">
    <property type="entry name" value="ARM-type_fold"/>
</dbReference>
<dbReference type="Pfam" id="PF11864">
    <property type="entry name" value="DUF3384"/>
    <property type="match status" value="1"/>
</dbReference>
<dbReference type="PANTHER" id="PTHR10063:SF0">
    <property type="entry name" value="TUBERIN"/>
    <property type="match status" value="1"/>
</dbReference>
<reference evidence="4 5" key="1">
    <citation type="journal article" date="2024" name="Commun. Biol.">
        <title>Comparative genomic analysis of thermophilic fungi reveals convergent evolutionary adaptations and gene losses.</title>
        <authorList>
            <person name="Steindorff A.S."/>
            <person name="Aguilar-Pontes M.V."/>
            <person name="Robinson A.J."/>
            <person name="Andreopoulos B."/>
            <person name="LaButti K."/>
            <person name="Kuo A."/>
            <person name="Mondo S."/>
            <person name="Riley R."/>
            <person name="Otillar R."/>
            <person name="Haridas S."/>
            <person name="Lipzen A."/>
            <person name="Grimwood J."/>
            <person name="Schmutz J."/>
            <person name="Clum A."/>
            <person name="Reid I.D."/>
            <person name="Moisan M.C."/>
            <person name="Butler G."/>
            <person name="Nguyen T.T.M."/>
            <person name="Dewar K."/>
            <person name="Conant G."/>
            <person name="Drula E."/>
            <person name="Henrissat B."/>
            <person name="Hansel C."/>
            <person name="Singer S."/>
            <person name="Hutchinson M.I."/>
            <person name="de Vries R.P."/>
            <person name="Natvig D.O."/>
            <person name="Powell A.J."/>
            <person name="Tsang A."/>
            <person name="Grigoriev I.V."/>
        </authorList>
    </citation>
    <scope>NUCLEOTIDE SEQUENCE [LARGE SCALE GENOMIC DNA]</scope>
    <source>
        <strain evidence="4 5">CBS 620.91</strain>
    </source>
</reference>
<dbReference type="Pfam" id="PF03542">
    <property type="entry name" value="Tuberin"/>
    <property type="match status" value="1"/>
</dbReference>
<sequence length="1713" mass="186643">MMRRLVSLGHLASENHQQQPMPTSPGDEHHPPQEPKGGGGGGGLAGVLKGLTGGSRLTKSPPVLQQPFISLASSQSLAQRSDAVPPSPAPYGLSSEQAELFHQLKNGQLGERVAAANSLRFAIAESPLNPVRDIWHATKDLIEPSKPADARRVAWELLTECIKYPASTELERREYFDTLTAPALPEDFYLQLAALEDLTNQGRNLSGFYYDIFPLLTCWLQDAYKAARAARRHASRGAGKAAKGAVLSSGEDKTLSRLFTLLKDVIKFNFKFATDTEVGSLMDVVLWICMNTSVEDDLRACIHVIETLVTFGAIPASKLKDCIQILSSIHCLVPNLQKDAWHTIADICRSHHGQSTVRILLDLLRSYSASPDKDRDKDKDAVRDVRGALSVLKKLLGKPANKNYPAVPLALLVDGLTNVAKSSSTRIACEILKLINSLFDGREGNINTILTEENWSPIFSVAAQCATKAVPPPPPSNDSSASSLSSATRDPKDTEETITTQLRCLIQRIEELLAGGGPDFLQREQCMEFFGQVQQALPDSAAALFVKHLKDTRACFPSEVGWEDNLSLVLDCFYLGRSCETPTRLRALEVVVEVYDFLCLAEGLVPEDAVSTLETVAFLVNVAATADKQLFDDIIDAFKAVVAKDMSRSSLNVPVYTHMPRPPPQQTQAHAGRGPSPSNVVARGYARIFIQMMNRNAAKAVKAYTALVYIARSNSCEADARITAMKMLFRLRADVEHRVFLTTLDENETLAATLYRTEASLARKLAEDAAHPSRLSRPDHHHGGRPSRGVSFNQGQTVERGVPMRSASTPKPTPHHTPRLWSLPDPEALPEAPPKQPSPVLVSHLRCENPDEGGPVLLDLKPWLEALMSVVRHGGDWEVYSFVLAHLPTQLSNHPLFRDAISHIQEMRRLFCELIRTNGFQDPPHSSGLRRTDAANCLFHALIMIASYHRHFQKVDEDEIVRTFMHGISDKTAKTCIHALSVCCHELPMSVSKSLLPILQRMSQVITQPFVAMHILEFLACLSRLHSLYSNFREDDYRIVFGICFRYLQYVREKKRAMRSAGASEPPTPGTGVTSHAEALAQQQQQQLQQQQAGGGSAGDDLPQYVYALAYHVITFWFLAVKLPDRPSHIGWIAKNLFTDVDGTASTEEHAQITLDFMQRVAFSDASDSAQDPLFKEQYFGEIQKKRWIIGNSILTIRQATGSSWAEITRRYPSGTSSYALRVEFTPTPNLPAPDGSDAAAWEGRFQNGLTIFPSHLLMQLLAPMPQLYDPAIRPIPLPDEDFVDRAIRVFDRNSPVDGHKVGVIYIGEGQTRETEILANTSGSPDYHRFLKGLGVLTKLKGATFNTQGLDRADDLDGKYTYCWRDRVTEIVFHVTTQMPTNLQTDPQCNMKKRHIGNDYVNIVWNDSGLPFRFDTFPSQFNYVYIVITPTPHRSFVEARTPDDDGTMRFCTVRVMSQVGFPEISPAAVPKMVSLKALPSFVRLLALNASVFSLVWAHSEGGEHVSSWRERLRQINVLRARYGPKTAATGGAHGVSANPPQGAIALPGPAATDVAAAVAAGVGAHGTSTAAGGATAASTAGTAPPGAPPEPANPAHRAVGVRESLTSLRRSSVATFFTGNAAPGSGPGIQTSSLASGGVGGAVGGTAGGAGSGGHGAGEIADHQSLNRSSMLSAASAASSTTTENVDIAAMIGRPPSTTAEALVESVDFSKWT</sequence>
<accession>A0ABR3V252</accession>
<dbReference type="InterPro" id="IPR035974">
    <property type="entry name" value="Rap/Ran-GAP_sf"/>
</dbReference>
<feature type="region of interest" description="Disordered" evidence="2">
    <location>
        <begin position="1"/>
        <end position="60"/>
    </location>
</feature>
<feature type="compositionally biased region" description="Low complexity" evidence="2">
    <location>
        <begin position="477"/>
        <end position="486"/>
    </location>
</feature>
<feature type="region of interest" description="Disordered" evidence="2">
    <location>
        <begin position="1059"/>
        <end position="1096"/>
    </location>
</feature>
<evidence type="ECO:0000259" key="3">
    <source>
        <dbReference type="PROSITE" id="PS50085"/>
    </source>
</evidence>
<feature type="compositionally biased region" description="Low complexity" evidence="2">
    <location>
        <begin position="1567"/>
        <end position="1584"/>
    </location>
</feature>
<dbReference type="SUPFAM" id="SSF48371">
    <property type="entry name" value="ARM repeat"/>
    <property type="match status" value="1"/>
</dbReference>
<dbReference type="EMBL" id="JAZGSY010000530">
    <property type="protein sequence ID" value="KAL1835822.1"/>
    <property type="molecule type" value="Genomic_DNA"/>
</dbReference>
<dbReference type="InterPro" id="IPR018515">
    <property type="entry name" value="Tuberin-type_domain"/>
</dbReference>